<dbReference type="GO" id="GO:0071111">
    <property type="term" value="F:cyclic-guanylate-specific phosphodiesterase activity"/>
    <property type="evidence" value="ECO:0007669"/>
    <property type="project" value="InterPro"/>
</dbReference>
<dbReference type="PROSITE" id="PS50110">
    <property type="entry name" value="RESPONSE_REGULATORY"/>
    <property type="match status" value="1"/>
</dbReference>
<dbReference type="Pfam" id="PF00072">
    <property type="entry name" value="Response_reg"/>
    <property type="match status" value="1"/>
</dbReference>
<dbReference type="InterPro" id="IPR001789">
    <property type="entry name" value="Sig_transdc_resp-reg_receiver"/>
</dbReference>
<proteinExistence type="predicted"/>
<dbReference type="SMART" id="SM00052">
    <property type="entry name" value="EAL"/>
    <property type="match status" value="1"/>
</dbReference>
<accession>A0A1W9KT41</accession>
<dbReference type="Gene3D" id="3.20.20.450">
    <property type="entry name" value="EAL domain"/>
    <property type="match status" value="1"/>
</dbReference>
<dbReference type="SMART" id="SM00448">
    <property type="entry name" value="REC"/>
    <property type="match status" value="1"/>
</dbReference>
<evidence type="ECO:0000259" key="3">
    <source>
        <dbReference type="PROSITE" id="PS50883"/>
    </source>
</evidence>
<dbReference type="InterPro" id="IPR011006">
    <property type="entry name" value="CheY-like_superfamily"/>
</dbReference>
<dbReference type="PANTHER" id="PTHR33121">
    <property type="entry name" value="CYCLIC DI-GMP PHOSPHODIESTERASE PDEF"/>
    <property type="match status" value="1"/>
</dbReference>
<evidence type="ECO:0000256" key="1">
    <source>
        <dbReference type="PROSITE-ProRule" id="PRU00169"/>
    </source>
</evidence>
<feature type="domain" description="EAL" evidence="3">
    <location>
        <begin position="142"/>
        <end position="395"/>
    </location>
</feature>
<feature type="domain" description="Response regulatory" evidence="2">
    <location>
        <begin position="7"/>
        <end position="129"/>
    </location>
</feature>
<evidence type="ECO:0000259" key="2">
    <source>
        <dbReference type="PROSITE" id="PS50110"/>
    </source>
</evidence>
<feature type="modified residue" description="4-aspartylphosphate" evidence="1">
    <location>
        <position position="59"/>
    </location>
</feature>
<dbReference type="SUPFAM" id="SSF141868">
    <property type="entry name" value="EAL domain-like"/>
    <property type="match status" value="1"/>
</dbReference>
<sequence length="401" mass="42814">MTPGANTLLLVDDDDFALELLVGQLADMGWHHVISATSGTQALMLLKQNSARIAAIISDLSMPDMDGLVLMRHLNQFGFTGGVILVTGLQDDILKSAGGLAQAHGLDMLGCLRKPCDPAQLQQLLTRLELPSASSNPTHIDRVLTAVHLEAALAANEFLPWYQPKVDVQTGTTLGVEALARWPQADGSLIGPGVFVPAIEAAELADALFFSMARQVAADLADWRSQGIFITAAINLSMETALNLAMPEQLTKIVAAAGLCPADFVIEVTESQLMFDRAMAMESLTRLSLMGFALSIDDFGTGYSSLVQLIDLPFSELKIDGSFVRRAGHEKKAQSVLKIAILLGQSLGLQVTAEGVETAEQLDFVRSSGGHVVQGYYFAKPMPKAACTPWLGQNSTPLGLT</sequence>
<gene>
    <name evidence="4" type="ORF">BWK72_11860</name>
</gene>
<protein>
    <recommendedName>
        <fullName evidence="6">Response regulator receiver modulated diguanylate phosphodiesterase</fullName>
    </recommendedName>
</protein>
<dbReference type="InterPro" id="IPR001633">
    <property type="entry name" value="EAL_dom"/>
</dbReference>
<dbReference type="GO" id="GO:0000160">
    <property type="term" value="P:phosphorelay signal transduction system"/>
    <property type="evidence" value="ECO:0007669"/>
    <property type="project" value="InterPro"/>
</dbReference>
<dbReference type="PANTHER" id="PTHR33121:SF71">
    <property type="entry name" value="OXYGEN SENSOR PROTEIN DOSP"/>
    <property type="match status" value="1"/>
</dbReference>
<dbReference type="InterPro" id="IPR035919">
    <property type="entry name" value="EAL_sf"/>
</dbReference>
<dbReference type="AlphaFoldDB" id="A0A1W9KT41"/>
<comment type="caution">
    <text evidence="4">The sequence shown here is derived from an EMBL/GenBank/DDBJ whole genome shotgun (WGS) entry which is preliminary data.</text>
</comment>
<evidence type="ECO:0000313" key="5">
    <source>
        <dbReference type="Proteomes" id="UP000192505"/>
    </source>
</evidence>
<dbReference type="CDD" id="cd01948">
    <property type="entry name" value="EAL"/>
    <property type="match status" value="1"/>
</dbReference>
<dbReference type="SUPFAM" id="SSF52172">
    <property type="entry name" value="CheY-like"/>
    <property type="match status" value="1"/>
</dbReference>
<evidence type="ECO:0008006" key="6">
    <source>
        <dbReference type="Google" id="ProtNLM"/>
    </source>
</evidence>
<dbReference type="Gene3D" id="3.40.50.2300">
    <property type="match status" value="1"/>
</dbReference>
<name>A0A1W9KT41_9BURK</name>
<keyword evidence="1" id="KW-0597">Phosphoprotein</keyword>
<reference evidence="4 5" key="1">
    <citation type="submission" date="2017-01" db="EMBL/GenBank/DDBJ databases">
        <title>Novel large sulfur bacteria in the metagenomes of groundwater-fed chemosynthetic microbial mats in the Lake Huron basin.</title>
        <authorList>
            <person name="Sharrar A.M."/>
            <person name="Flood B.E."/>
            <person name="Bailey J.V."/>
            <person name="Jones D.S."/>
            <person name="Biddanda B."/>
            <person name="Ruberg S.A."/>
            <person name="Marcus D.N."/>
            <person name="Dick G.J."/>
        </authorList>
    </citation>
    <scope>NUCLEOTIDE SEQUENCE [LARGE SCALE GENOMIC DNA]</scope>
    <source>
        <strain evidence="4">A7</strain>
    </source>
</reference>
<organism evidence="4 5">
    <name type="scientific">Rhodoferax ferrireducens</name>
    <dbReference type="NCBI Taxonomy" id="192843"/>
    <lineage>
        <taxon>Bacteria</taxon>
        <taxon>Pseudomonadati</taxon>
        <taxon>Pseudomonadota</taxon>
        <taxon>Betaproteobacteria</taxon>
        <taxon>Burkholderiales</taxon>
        <taxon>Comamonadaceae</taxon>
        <taxon>Rhodoferax</taxon>
    </lineage>
</organism>
<dbReference type="InterPro" id="IPR050706">
    <property type="entry name" value="Cyclic-di-GMP_PDE-like"/>
</dbReference>
<dbReference type="Pfam" id="PF00563">
    <property type="entry name" value="EAL"/>
    <property type="match status" value="1"/>
</dbReference>
<dbReference type="PROSITE" id="PS50883">
    <property type="entry name" value="EAL"/>
    <property type="match status" value="1"/>
</dbReference>
<dbReference type="Proteomes" id="UP000192505">
    <property type="component" value="Unassembled WGS sequence"/>
</dbReference>
<evidence type="ECO:0000313" key="4">
    <source>
        <dbReference type="EMBL" id="OQW87612.1"/>
    </source>
</evidence>
<dbReference type="EMBL" id="MTEI01000007">
    <property type="protein sequence ID" value="OQW87612.1"/>
    <property type="molecule type" value="Genomic_DNA"/>
</dbReference>